<organism evidence="1 2">
    <name type="scientific">Spirosoma soli</name>
    <dbReference type="NCBI Taxonomy" id="1770529"/>
    <lineage>
        <taxon>Bacteria</taxon>
        <taxon>Pseudomonadati</taxon>
        <taxon>Bacteroidota</taxon>
        <taxon>Cytophagia</taxon>
        <taxon>Cytophagales</taxon>
        <taxon>Cytophagaceae</taxon>
        <taxon>Spirosoma</taxon>
    </lineage>
</organism>
<name>A0ABW5LYB3_9BACT</name>
<dbReference type="EMBL" id="JBHULN010000002">
    <property type="protein sequence ID" value="MFD2569742.1"/>
    <property type="molecule type" value="Genomic_DNA"/>
</dbReference>
<accession>A0ABW5LYB3</accession>
<protein>
    <submittedName>
        <fullName evidence="1">DUF6169 family protein</fullName>
    </submittedName>
</protein>
<sequence>MLNAQNKPYDFICLGGINNTYAFVTRHQIIYEIKFKPSSYIFGNQPPFTEFAFEFVMDVAENPLPKLPPPDTSLPATIASIFNDFFVSQETVVVYVCENADGRANSRNRKFNQWFEQSEQKGLSFVKLDYRFGADTEFFFTSLIMRVDNPRMAEIITSFQKLSVDYNQTEK</sequence>
<comment type="caution">
    <text evidence="1">The sequence shown here is derived from an EMBL/GenBank/DDBJ whole genome shotgun (WGS) entry which is preliminary data.</text>
</comment>
<evidence type="ECO:0000313" key="1">
    <source>
        <dbReference type="EMBL" id="MFD2569742.1"/>
    </source>
</evidence>
<dbReference type="InterPro" id="IPR046167">
    <property type="entry name" value="DUF6169"/>
</dbReference>
<keyword evidence="2" id="KW-1185">Reference proteome</keyword>
<dbReference type="RefSeq" id="WP_381519313.1">
    <property type="nucleotide sequence ID" value="NZ_JBHULN010000002.1"/>
</dbReference>
<evidence type="ECO:0000313" key="2">
    <source>
        <dbReference type="Proteomes" id="UP001597469"/>
    </source>
</evidence>
<proteinExistence type="predicted"/>
<gene>
    <name evidence="1" type="ORF">ACFSUS_03800</name>
</gene>
<dbReference type="Proteomes" id="UP001597469">
    <property type="component" value="Unassembled WGS sequence"/>
</dbReference>
<dbReference type="Pfam" id="PF19666">
    <property type="entry name" value="DUF6169"/>
    <property type="match status" value="1"/>
</dbReference>
<reference evidence="2" key="1">
    <citation type="journal article" date="2019" name="Int. J. Syst. Evol. Microbiol.">
        <title>The Global Catalogue of Microorganisms (GCM) 10K type strain sequencing project: providing services to taxonomists for standard genome sequencing and annotation.</title>
        <authorList>
            <consortium name="The Broad Institute Genomics Platform"/>
            <consortium name="The Broad Institute Genome Sequencing Center for Infectious Disease"/>
            <person name="Wu L."/>
            <person name="Ma J."/>
        </authorList>
    </citation>
    <scope>NUCLEOTIDE SEQUENCE [LARGE SCALE GENOMIC DNA]</scope>
    <source>
        <strain evidence="2">KCTC 42805</strain>
    </source>
</reference>